<name>A0A3M0KWC1_HIRRU</name>
<evidence type="ECO:0000313" key="2">
    <source>
        <dbReference type="Proteomes" id="UP000269221"/>
    </source>
</evidence>
<gene>
    <name evidence="1" type="ORF">DUI87_07937</name>
</gene>
<accession>A0A3M0KWC1</accession>
<proteinExistence type="predicted"/>
<sequence>MQKQCDNAKGLKAFYDAIKYGPNHLMVFGGVCATVTSIIAESLKGWNLVQKEKIEICSSQKWSNNTQPEKIQGCPPSKLGTSPQGITANSHKLFYEIVTLMKSFRVAVRKSEKSIETRTNLTLYY</sequence>
<dbReference type="AlphaFoldDB" id="A0A3M0KWC1"/>
<dbReference type="Proteomes" id="UP000269221">
    <property type="component" value="Unassembled WGS sequence"/>
</dbReference>
<dbReference type="OrthoDB" id="17569at2759"/>
<evidence type="ECO:0000313" key="1">
    <source>
        <dbReference type="EMBL" id="RMC15734.1"/>
    </source>
</evidence>
<protein>
    <recommendedName>
        <fullName evidence="3">Receptor ligand binding region domain-containing protein</fullName>
    </recommendedName>
</protein>
<comment type="caution">
    <text evidence="1">The sequence shown here is derived from an EMBL/GenBank/DDBJ whole genome shotgun (WGS) entry which is preliminary data.</text>
</comment>
<dbReference type="Gene3D" id="3.40.50.2300">
    <property type="match status" value="1"/>
</dbReference>
<organism evidence="1 2">
    <name type="scientific">Hirundo rustica rustica</name>
    <dbReference type="NCBI Taxonomy" id="333673"/>
    <lineage>
        <taxon>Eukaryota</taxon>
        <taxon>Metazoa</taxon>
        <taxon>Chordata</taxon>
        <taxon>Craniata</taxon>
        <taxon>Vertebrata</taxon>
        <taxon>Euteleostomi</taxon>
        <taxon>Archelosauria</taxon>
        <taxon>Archosauria</taxon>
        <taxon>Dinosauria</taxon>
        <taxon>Saurischia</taxon>
        <taxon>Theropoda</taxon>
        <taxon>Coelurosauria</taxon>
        <taxon>Aves</taxon>
        <taxon>Neognathae</taxon>
        <taxon>Neoaves</taxon>
        <taxon>Telluraves</taxon>
        <taxon>Australaves</taxon>
        <taxon>Passeriformes</taxon>
        <taxon>Sylvioidea</taxon>
        <taxon>Hirundinidae</taxon>
        <taxon>Hirundo</taxon>
    </lineage>
</organism>
<reference evidence="1 2" key="1">
    <citation type="submission" date="2018-07" db="EMBL/GenBank/DDBJ databases">
        <title>A high quality draft genome assembly of the barn swallow (H. rustica rustica).</title>
        <authorList>
            <person name="Formenti G."/>
            <person name="Chiara M."/>
            <person name="Poveda L."/>
            <person name="Francoijs K.-J."/>
            <person name="Bonisoli-Alquati A."/>
            <person name="Canova L."/>
            <person name="Gianfranceschi L."/>
            <person name="Horner D.S."/>
            <person name="Saino N."/>
        </authorList>
    </citation>
    <scope>NUCLEOTIDE SEQUENCE [LARGE SCALE GENOMIC DNA]</scope>
    <source>
        <strain evidence="1">Chelidonia</strain>
        <tissue evidence="1">Blood</tissue>
    </source>
</reference>
<dbReference type="EMBL" id="QRBI01000104">
    <property type="protein sequence ID" value="RMC15734.1"/>
    <property type="molecule type" value="Genomic_DNA"/>
</dbReference>
<dbReference type="STRING" id="333673.A0A3M0KWC1"/>
<keyword evidence="2" id="KW-1185">Reference proteome</keyword>
<evidence type="ECO:0008006" key="3">
    <source>
        <dbReference type="Google" id="ProtNLM"/>
    </source>
</evidence>